<dbReference type="Proteomes" id="UP000199046">
    <property type="component" value="Unassembled WGS sequence"/>
</dbReference>
<dbReference type="RefSeq" id="WP_139215272.1">
    <property type="nucleotide sequence ID" value="NZ_FOLY01000003.1"/>
</dbReference>
<dbReference type="EMBL" id="FOLY01000003">
    <property type="protein sequence ID" value="SFC45143.1"/>
    <property type="molecule type" value="Genomic_DNA"/>
</dbReference>
<gene>
    <name evidence="1" type="ORF">SAMN05421848_1416</name>
</gene>
<sequence>MRHPCRHARRFLTGRQALPVLLALVMTGCAGMDSDTARHRTPLESLGRVAATEVLEKPPWPGDPQSRVILITPVQADADFGTRADARFNDALTRGLLSARHGPQILSVTEATAQPGVPDNQWRLSSRLEAPLGAITLSDRKLYPYTLTLTLKRGDSDDVWWQKEIDGALDEQGLPLSSAAVTPAP</sequence>
<accession>A0A1I1JGR9</accession>
<proteinExistence type="predicted"/>
<evidence type="ECO:0008006" key="3">
    <source>
        <dbReference type="Google" id="ProtNLM"/>
    </source>
</evidence>
<evidence type="ECO:0000313" key="2">
    <source>
        <dbReference type="Proteomes" id="UP000199046"/>
    </source>
</evidence>
<dbReference type="STRING" id="402385.SAMN05421848_1416"/>
<dbReference type="PROSITE" id="PS51257">
    <property type="entry name" value="PROKAR_LIPOPROTEIN"/>
    <property type="match status" value="1"/>
</dbReference>
<evidence type="ECO:0000313" key="1">
    <source>
        <dbReference type="EMBL" id="SFC45143.1"/>
    </source>
</evidence>
<dbReference type="AlphaFoldDB" id="A0A1I1JGR9"/>
<keyword evidence="2" id="KW-1185">Reference proteome</keyword>
<name>A0A1I1JGR9_9GAMM</name>
<dbReference type="OrthoDB" id="6183111at2"/>
<reference evidence="2" key="1">
    <citation type="submission" date="2016-10" db="EMBL/GenBank/DDBJ databases">
        <authorList>
            <person name="Varghese N."/>
            <person name="Submissions S."/>
        </authorList>
    </citation>
    <scope>NUCLEOTIDE SEQUENCE [LARGE SCALE GENOMIC DNA]</scope>
    <source>
        <strain evidence="2">DSM 23439</strain>
    </source>
</reference>
<organism evidence="1 2">
    <name type="scientific">Kushneria avicenniae</name>
    <dbReference type="NCBI Taxonomy" id="402385"/>
    <lineage>
        <taxon>Bacteria</taxon>
        <taxon>Pseudomonadati</taxon>
        <taxon>Pseudomonadota</taxon>
        <taxon>Gammaproteobacteria</taxon>
        <taxon>Oceanospirillales</taxon>
        <taxon>Halomonadaceae</taxon>
        <taxon>Kushneria</taxon>
    </lineage>
</organism>
<protein>
    <recommendedName>
        <fullName evidence="3">Lipoprotein</fullName>
    </recommendedName>
</protein>